<accession>A0ACB8TM35</accession>
<gene>
    <name evidence="1" type="ORF">BDY19DRAFT_998868</name>
</gene>
<reference evidence="1" key="1">
    <citation type="journal article" date="2021" name="Environ. Microbiol.">
        <title>Gene family expansions and transcriptome signatures uncover fungal adaptations to wood decay.</title>
        <authorList>
            <person name="Hage H."/>
            <person name="Miyauchi S."/>
            <person name="Viragh M."/>
            <person name="Drula E."/>
            <person name="Min B."/>
            <person name="Chaduli D."/>
            <person name="Navarro D."/>
            <person name="Favel A."/>
            <person name="Norest M."/>
            <person name="Lesage-Meessen L."/>
            <person name="Balint B."/>
            <person name="Merenyi Z."/>
            <person name="de Eugenio L."/>
            <person name="Morin E."/>
            <person name="Martinez A.T."/>
            <person name="Baldrian P."/>
            <person name="Stursova M."/>
            <person name="Martinez M.J."/>
            <person name="Novotny C."/>
            <person name="Magnuson J.K."/>
            <person name="Spatafora J.W."/>
            <person name="Maurice S."/>
            <person name="Pangilinan J."/>
            <person name="Andreopoulos W."/>
            <person name="LaButti K."/>
            <person name="Hundley H."/>
            <person name="Na H."/>
            <person name="Kuo A."/>
            <person name="Barry K."/>
            <person name="Lipzen A."/>
            <person name="Henrissat B."/>
            <person name="Riley R."/>
            <person name="Ahrendt S."/>
            <person name="Nagy L.G."/>
            <person name="Grigoriev I.V."/>
            <person name="Martin F."/>
            <person name="Rosso M.N."/>
        </authorList>
    </citation>
    <scope>NUCLEOTIDE SEQUENCE</scope>
    <source>
        <strain evidence="1">CBS 384.51</strain>
    </source>
</reference>
<dbReference type="Proteomes" id="UP001055072">
    <property type="component" value="Unassembled WGS sequence"/>
</dbReference>
<evidence type="ECO:0000313" key="1">
    <source>
        <dbReference type="EMBL" id="KAI0083098.1"/>
    </source>
</evidence>
<keyword evidence="2" id="KW-1185">Reference proteome</keyword>
<evidence type="ECO:0000313" key="2">
    <source>
        <dbReference type="Proteomes" id="UP001055072"/>
    </source>
</evidence>
<organism evidence="1 2">
    <name type="scientific">Irpex rosettiformis</name>
    <dbReference type="NCBI Taxonomy" id="378272"/>
    <lineage>
        <taxon>Eukaryota</taxon>
        <taxon>Fungi</taxon>
        <taxon>Dikarya</taxon>
        <taxon>Basidiomycota</taxon>
        <taxon>Agaricomycotina</taxon>
        <taxon>Agaricomycetes</taxon>
        <taxon>Polyporales</taxon>
        <taxon>Irpicaceae</taxon>
        <taxon>Irpex</taxon>
    </lineage>
</organism>
<dbReference type="EMBL" id="MU274997">
    <property type="protein sequence ID" value="KAI0083098.1"/>
    <property type="molecule type" value="Genomic_DNA"/>
</dbReference>
<proteinExistence type="predicted"/>
<comment type="caution">
    <text evidence="1">The sequence shown here is derived from an EMBL/GenBank/DDBJ whole genome shotgun (WGS) entry which is preliminary data.</text>
</comment>
<name>A0ACB8TM35_9APHY</name>
<protein>
    <submittedName>
        <fullName evidence="1">Uncharacterized protein</fullName>
    </submittedName>
</protein>
<sequence>MDKRVERSFARGTAEQIQRWTALREKHCALEVPTRESNPLVFFWNSDGVRTLVGQKHWQEKFDSSGKSQRRYNPVTNQWDICPFLDPDFRLEHSDDEDEDNDVYWGAQKYASELAARMDMDIGLDSPAAATTSRVVVRSPTSAAARRFFFSRLALSPYTGASDIAASPVATIYNYTPSSFSWFLIAPSSNSFSYSINLWPFRPFD</sequence>